<dbReference type="PRINTS" id="PR00038">
    <property type="entry name" value="HTHLUXR"/>
</dbReference>
<organism evidence="6 7">
    <name type="scientific">Conexibacter stalactiti</name>
    <dbReference type="NCBI Taxonomy" id="1940611"/>
    <lineage>
        <taxon>Bacteria</taxon>
        <taxon>Bacillati</taxon>
        <taxon>Actinomycetota</taxon>
        <taxon>Thermoleophilia</taxon>
        <taxon>Solirubrobacterales</taxon>
        <taxon>Conexibacteraceae</taxon>
        <taxon>Conexibacter</taxon>
    </lineage>
</organism>
<accession>A0ABU4HZP2</accession>
<dbReference type="PANTHER" id="PTHR43214">
    <property type="entry name" value="TWO-COMPONENT RESPONSE REGULATOR"/>
    <property type="match status" value="1"/>
</dbReference>
<dbReference type="SMART" id="SM00448">
    <property type="entry name" value="REC"/>
    <property type="match status" value="1"/>
</dbReference>
<comment type="caution">
    <text evidence="6">The sequence shown here is derived from an EMBL/GenBank/DDBJ whole genome shotgun (WGS) entry which is preliminary data.</text>
</comment>
<evidence type="ECO:0000259" key="5">
    <source>
        <dbReference type="PROSITE" id="PS50110"/>
    </source>
</evidence>
<dbReference type="InterPro" id="IPR000792">
    <property type="entry name" value="Tscrpt_reg_LuxR_C"/>
</dbReference>
<dbReference type="PANTHER" id="PTHR43214:SF43">
    <property type="entry name" value="TWO-COMPONENT RESPONSE REGULATOR"/>
    <property type="match status" value="1"/>
</dbReference>
<keyword evidence="2" id="KW-0238">DNA-binding</keyword>
<dbReference type="SUPFAM" id="SSF52172">
    <property type="entry name" value="CheY-like"/>
    <property type="match status" value="1"/>
</dbReference>
<dbReference type="Gene3D" id="3.40.50.2300">
    <property type="match status" value="1"/>
</dbReference>
<name>A0ABU4HZP2_9ACTN</name>
<evidence type="ECO:0000313" key="6">
    <source>
        <dbReference type="EMBL" id="MDW5598663.1"/>
    </source>
</evidence>
<dbReference type="SUPFAM" id="SSF46894">
    <property type="entry name" value="C-terminal effector domain of the bipartite response regulators"/>
    <property type="match status" value="1"/>
</dbReference>
<dbReference type="CDD" id="cd17535">
    <property type="entry name" value="REC_NarL-like"/>
    <property type="match status" value="1"/>
</dbReference>
<reference evidence="7" key="1">
    <citation type="submission" date="2023-07" db="EMBL/GenBank/DDBJ databases">
        <title>Conexibacter stalactiti sp. nov., isolated from stalactites in a lava cave and emended description of the genus Conexibacter.</title>
        <authorList>
            <person name="Lee S.D."/>
        </authorList>
    </citation>
    <scope>NUCLEOTIDE SEQUENCE [LARGE SCALE GENOMIC DNA]</scope>
    <source>
        <strain evidence="7">KCTC 39840</strain>
    </source>
</reference>
<dbReference type="CDD" id="cd06170">
    <property type="entry name" value="LuxR_C_like"/>
    <property type="match status" value="1"/>
</dbReference>
<dbReference type="InterPro" id="IPR016032">
    <property type="entry name" value="Sig_transdc_resp-reg_C-effctor"/>
</dbReference>
<dbReference type="Pfam" id="PF00072">
    <property type="entry name" value="Response_reg"/>
    <property type="match status" value="1"/>
</dbReference>
<evidence type="ECO:0000256" key="1">
    <source>
        <dbReference type="ARBA" id="ARBA00022553"/>
    </source>
</evidence>
<protein>
    <submittedName>
        <fullName evidence="6">Response regulator transcription factor</fullName>
    </submittedName>
</protein>
<evidence type="ECO:0000259" key="4">
    <source>
        <dbReference type="PROSITE" id="PS50043"/>
    </source>
</evidence>
<dbReference type="Pfam" id="PF00196">
    <property type="entry name" value="GerE"/>
    <property type="match status" value="1"/>
</dbReference>
<dbReference type="PROSITE" id="PS00622">
    <property type="entry name" value="HTH_LUXR_1"/>
    <property type="match status" value="1"/>
</dbReference>
<dbReference type="EMBL" id="JAWSTH010000162">
    <property type="protein sequence ID" value="MDW5598663.1"/>
    <property type="molecule type" value="Genomic_DNA"/>
</dbReference>
<evidence type="ECO:0000313" key="7">
    <source>
        <dbReference type="Proteomes" id="UP001284601"/>
    </source>
</evidence>
<dbReference type="InterPro" id="IPR001789">
    <property type="entry name" value="Sig_transdc_resp-reg_receiver"/>
</dbReference>
<gene>
    <name evidence="6" type="ORF">R7226_30155</name>
</gene>
<dbReference type="PROSITE" id="PS50110">
    <property type="entry name" value="RESPONSE_REGULATORY"/>
    <property type="match status" value="1"/>
</dbReference>
<feature type="domain" description="Response regulatory" evidence="5">
    <location>
        <begin position="10"/>
        <end position="126"/>
    </location>
</feature>
<dbReference type="SMART" id="SM00421">
    <property type="entry name" value="HTH_LUXR"/>
    <property type="match status" value="1"/>
</dbReference>
<dbReference type="InterPro" id="IPR011006">
    <property type="entry name" value="CheY-like_superfamily"/>
</dbReference>
<dbReference type="InterPro" id="IPR039420">
    <property type="entry name" value="WalR-like"/>
</dbReference>
<feature type="modified residue" description="4-aspartylphosphate" evidence="3">
    <location>
        <position position="61"/>
    </location>
</feature>
<dbReference type="Proteomes" id="UP001284601">
    <property type="component" value="Unassembled WGS sequence"/>
</dbReference>
<sequence length="224" mass="24391">MTSGEQKEIRVVLADDHRVVRAGLRLVLDAEPGIDVVGEAGDVETAIRAVRAHHPHVLVLDLNMPGEPSLEAIPRIVADLPETAIVVLTMQQDPAFAREALRAGARAYVLKEAADDELVQAVRLARDGRTYLNPELGAKMAAEPPPSGPPDDLTARELEVLRLIALGHTNSEIAQQLFLSVRTVESHRAHIQQKVRRSSRAELVRYALDHGLIEASSSSSQTHT</sequence>
<evidence type="ECO:0000256" key="3">
    <source>
        <dbReference type="PROSITE-ProRule" id="PRU00169"/>
    </source>
</evidence>
<dbReference type="InterPro" id="IPR058245">
    <property type="entry name" value="NreC/VraR/RcsB-like_REC"/>
</dbReference>
<keyword evidence="7" id="KW-1185">Reference proteome</keyword>
<evidence type="ECO:0000256" key="2">
    <source>
        <dbReference type="ARBA" id="ARBA00023125"/>
    </source>
</evidence>
<keyword evidence="1 3" id="KW-0597">Phosphoprotein</keyword>
<proteinExistence type="predicted"/>
<feature type="domain" description="HTH luxR-type" evidence="4">
    <location>
        <begin position="146"/>
        <end position="211"/>
    </location>
</feature>
<dbReference type="RefSeq" id="WP_318601210.1">
    <property type="nucleotide sequence ID" value="NZ_JAWSTH010000162.1"/>
</dbReference>
<dbReference type="PROSITE" id="PS50043">
    <property type="entry name" value="HTH_LUXR_2"/>
    <property type="match status" value="1"/>
</dbReference>